<feature type="region of interest" description="Disordered" evidence="2">
    <location>
        <begin position="1"/>
        <end position="61"/>
    </location>
</feature>
<dbReference type="EMBL" id="SOZI01000007">
    <property type="protein sequence ID" value="TNY23838.1"/>
    <property type="molecule type" value="Genomic_DNA"/>
</dbReference>
<feature type="compositionally biased region" description="Low complexity" evidence="2">
    <location>
        <begin position="241"/>
        <end position="262"/>
    </location>
</feature>
<dbReference type="Pfam" id="PF01237">
    <property type="entry name" value="Oxysterol_BP"/>
    <property type="match status" value="3"/>
</dbReference>
<proteinExistence type="inferred from homology"/>
<dbReference type="Gene3D" id="3.30.70.3490">
    <property type="match status" value="1"/>
</dbReference>
<comment type="caution">
    <text evidence="3">The sequence shown here is derived from an EMBL/GenBank/DDBJ whole genome shotgun (WGS) entry which is preliminary data.</text>
</comment>
<organism evidence="3 4">
    <name type="scientific">Rhodotorula diobovata</name>
    <dbReference type="NCBI Taxonomy" id="5288"/>
    <lineage>
        <taxon>Eukaryota</taxon>
        <taxon>Fungi</taxon>
        <taxon>Dikarya</taxon>
        <taxon>Basidiomycota</taxon>
        <taxon>Pucciniomycotina</taxon>
        <taxon>Microbotryomycetes</taxon>
        <taxon>Sporidiobolales</taxon>
        <taxon>Sporidiobolaceae</taxon>
        <taxon>Rhodotorula</taxon>
    </lineage>
</organism>
<feature type="region of interest" description="Disordered" evidence="2">
    <location>
        <begin position="227"/>
        <end position="269"/>
    </location>
</feature>
<dbReference type="InterPro" id="IPR000648">
    <property type="entry name" value="Oxysterol-bd"/>
</dbReference>
<dbReference type="GO" id="GO:0032934">
    <property type="term" value="F:sterol binding"/>
    <property type="evidence" value="ECO:0007669"/>
    <property type="project" value="TreeGrafter"/>
</dbReference>
<dbReference type="Proteomes" id="UP000311382">
    <property type="component" value="Unassembled WGS sequence"/>
</dbReference>
<accession>A0A5C5G419</accession>
<dbReference type="STRING" id="5288.A0A5C5G419"/>
<feature type="region of interest" description="Disordered" evidence="2">
    <location>
        <begin position="508"/>
        <end position="553"/>
    </location>
</feature>
<reference evidence="3 4" key="1">
    <citation type="submission" date="2019-03" db="EMBL/GenBank/DDBJ databases">
        <title>Rhodosporidium diobovatum UCD-FST 08-225 genome sequencing, assembly, and annotation.</title>
        <authorList>
            <person name="Fakankun I.U."/>
            <person name="Fristensky B."/>
            <person name="Levin D.B."/>
        </authorList>
    </citation>
    <scope>NUCLEOTIDE SEQUENCE [LARGE SCALE GENOMIC DNA]</scope>
    <source>
        <strain evidence="3 4">UCD-FST 08-225</strain>
    </source>
</reference>
<sequence>MSSSPAKSTSSRWSWRGSRTSTPAAVTPDSVSEVGVQLDRTSLEDATDPDSVGDDPERTPAAVGELGLADELAGDTDSEQGKFKALLGILRKTISVKDLSSVRISLPANMMEPIGNLEHWTFIDRPDFFTALAEVDGADELIRLLAVLRFMFTKELKYAKHPIAKSFNSILGEHFHCFYDTAPVDLHPEKGHPVPTVHLDENPTPEVLASAGRASISNATSAAALKSSPSVTTISKRKNGSALPSSASSIASASSSVAPSSSGTSTRKSPARVVILNEQTSHHPPVSHFLCEARVGTDAQPQRTIRLRGVDQLSAKFTGMNVRIVPGAHNKGLFLELADGEEWHITHPTAAVAGLLRASPYATICDVTTVTCTRPGERERAAGAGEGDGTKKRLRAIVEYREESWISRPRFAVEGVVYDGSGEGAGERRYSKVKQVPKDRVVGTLEGNWRGEIRWKKAGESTSTTLVDLVPLSVAPKSVAPLSEQDELETRRVWAPVIDALHKKEFSTASKEKQRIEQEQRDKAAERKTKGETYEPRFFKPEPEDVADWDGRPVLSDAGRAALERDFQADYGDSA</sequence>
<dbReference type="PANTHER" id="PTHR10972">
    <property type="entry name" value="OXYSTEROL-BINDING PROTEIN-RELATED"/>
    <property type="match status" value="1"/>
</dbReference>
<name>A0A5C5G419_9BASI</name>
<feature type="compositionally biased region" description="Acidic residues" evidence="2">
    <location>
        <begin position="45"/>
        <end position="54"/>
    </location>
</feature>
<gene>
    <name evidence="3" type="ORF">DMC30DRAFT_372053</name>
</gene>
<evidence type="ECO:0000256" key="1">
    <source>
        <dbReference type="ARBA" id="ARBA00008842"/>
    </source>
</evidence>
<keyword evidence="4" id="KW-1185">Reference proteome</keyword>
<evidence type="ECO:0000313" key="3">
    <source>
        <dbReference type="EMBL" id="TNY23838.1"/>
    </source>
</evidence>
<evidence type="ECO:0000256" key="2">
    <source>
        <dbReference type="SAM" id="MobiDB-lite"/>
    </source>
</evidence>
<dbReference type="InterPro" id="IPR037239">
    <property type="entry name" value="OSBP_sf"/>
</dbReference>
<dbReference type="AlphaFoldDB" id="A0A5C5G419"/>
<dbReference type="OrthoDB" id="48057at2759"/>
<dbReference type="GO" id="GO:0005829">
    <property type="term" value="C:cytosol"/>
    <property type="evidence" value="ECO:0007669"/>
    <property type="project" value="TreeGrafter"/>
</dbReference>
<dbReference type="Gene3D" id="2.40.160.120">
    <property type="match status" value="1"/>
</dbReference>
<evidence type="ECO:0008006" key="5">
    <source>
        <dbReference type="Google" id="ProtNLM"/>
    </source>
</evidence>
<feature type="compositionally biased region" description="Low complexity" evidence="2">
    <location>
        <begin position="8"/>
        <end position="22"/>
    </location>
</feature>
<dbReference type="PANTHER" id="PTHR10972:SF212">
    <property type="entry name" value="OXYSTEROL-BINDING PROTEIN-LIKE PROTEIN 1"/>
    <property type="match status" value="1"/>
</dbReference>
<dbReference type="SUPFAM" id="SSF144000">
    <property type="entry name" value="Oxysterol-binding protein-like"/>
    <property type="match status" value="1"/>
</dbReference>
<evidence type="ECO:0000313" key="4">
    <source>
        <dbReference type="Proteomes" id="UP000311382"/>
    </source>
</evidence>
<dbReference type="GO" id="GO:0016020">
    <property type="term" value="C:membrane"/>
    <property type="evidence" value="ECO:0007669"/>
    <property type="project" value="TreeGrafter"/>
</dbReference>
<feature type="compositionally biased region" description="Basic and acidic residues" evidence="2">
    <location>
        <begin position="508"/>
        <end position="543"/>
    </location>
</feature>
<comment type="similarity">
    <text evidence="1">Belongs to the OSBP family.</text>
</comment>
<protein>
    <recommendedName>
        <fullName evidence="5">Oxysterol-binding protein</fullName>
    </recommendedName>
</protein>